<organism evidence="2 3">
    <name type="scientific">Martelella alba</name>
    <dbReference type="NCBI Taxonomy" id="2590451"/>
    <lineage>
        <taxon>Bacteria</taxon>
        <taxon>Pseudomonadati</taxon>
        <taxon>Pseudomonadota</taxon>
        <taxon>Alphaproteobacteria</taxon>
        <taxon>Hyphomicrobiales</taxon>
        <taxon>Aurantimonadaceae</taxon>
        <taxon>Martelella</taxon>
    </lineage>
</organism>
<dbReference type="RefSeq" id="WP_141149497.1">
    <property type="nucleotide sequence ID" value="NZ_VHLG01000008.1"/>
</dbReference>
<feature type="signal peptide" evidence="1">
    <location>
        <begin position="1"/>
        <end position="25"/>
    </location>
</feature>
<dbReference type="OrthoDB" id="7915172at2"/>
<evidence type="ECO:0000313" key="2">
    <source>
        <dbReference type="EMBL" id="TPW29774.1"/>
    </source>
</evidence>
<reference evidence="2 3" key="1">
    <citation type="submission" date="2019-06" db="EMBL/GenBank/DDBJ databases">
        <authorList>
            <person name="Li M."/>
        </authorList>
    </citation>
    <scope>NUCLEOTIDE SEQUENCE [LARGE SCALE GENOMIC DNA]</scope>
    <source>
        <strain evidence="2 3">BGMRC2036</strain>
    </source>
</reference>
<keyword evidence="1" id="KW-0732">Signal</keyword>
<keyword evidence="3" id="KW-1185">Reference proteome</keyword>
<evidence type="ECO:0000313" key="3">
    <source>
        <dbReference type="Proteomes" id="UP000318801"/>
    </source>
</evidence>
<evidence type="ECO:0000256" key="1">
    <source>
        <dbReference type="SAM" id="SignalP"/>
    </source>
</evidence>
<gene>
    <name evidence="2" type="ORF">FJU08_13300</name>
</gene>
<proteinExistence type="predicted"/>
<dbReference type="EMBL" id="VHLG01000008">
    <property type="protein sequence ID" value="TPW29774.1"/>
    <property type="molecule type" value="Genomic_DNA"/>
</dbReference>
<dbReference type="AlphaFoldDB" id="A0A506U9M8"/>
<protein>
    <submittedName>
        <fullName evidence="2">Uncharacterized protein</fullName>
    </submittedName>
</protein>
<dbReference type="Proteomes" id="UP000318801">
    <property type="component" value="Unassembled WGS sequence"/>
</dbReference>
<comment type="caution">
    <text evidence="2">The sequence shown here is derived from an EMBL/GenBank/DDBJ whole genome shotgun (WGS) entry which is preliminary data.</text>
</comment>
<accession>A0A506U9M8</accession>
<name>A0A506U9M8_9HYPH</name>
<feature type="chain" id="PRO_5021214702" evidence="1">
    <location>
        <begin position="26"/>
        <end position="179"/>
    </location>
</feature>
<sequence length="179" mass="18801">MPKFQTGTIRLAAIALLMSGLPAAAEPDDSPFFTAIAGAWSGKGEIIGGTMKGKRFSCSLDGKPLTSQKTGFTLQGSCRSGLFSKHVEAVFERGDQGFTGRFLDGAAGEGLDVTGGSVTPRQAVLDISREDIDGALITTLNGDDTLNITISLYGTSRLVPVIELSLERHLDSHTVGSIR</sequence>